<dbReference type="Proteomes" id="UP001558652">
    <property type="component" value="Unassembled WGS sequence"/>
</dbReference>
<dbReference type="EMBL" id="JBFDAA010000016">
    <property type="protein sequence ID" value="KAL1117134.1"/>
    <property type="molecule type" value="Genomic_DNA"/>
</dbReference>
<evidence type="ECO:0000313" key="4">
    <source>
        <dbReference type="Proteomes" id="UP001558652"/>
    </source>
</evidence>
<comment type="caution">
    <text evidence="3">The sequence shown here is derived from an EMBL/GenBank/DDBJ whole genome shotgun (WGS) entry which is preliminary data.</text>
</comment>
<organism evidence="3 4">
    <name type="scientific">Ranatra chinensis</name>
    <dbReference type="NCBI Taxonomy" id="642074"/>
    <lineage>
        <taxon>Eukaryota</taxon>
        <taxon>Metazoa</taxon>
        <taxon>Ecdysozoa</taxon>
        <taxon>Arthropoda</taxon>
        <taxon>Hexapoda</taxon>
        <taxon>Insecta</taxon>
        <taxon>Pterygota</taxon>
        <taxon>Neoptera</taxon>
        <taxon>Paraneoptera</taxon>
        <taxon>Hemiptera</taxon>
        <taxon>Heteroptera</taxon>
        <taxon>Panheteroptera</taxon>
        <taxon>Nepomorpha</taxon>
        <taxon>Nepidae</taxon>
        <taxon>Ranatrinae</taxon>
        <taxon>Ranatra</taxon>
    </lineage>
</organism>
<feature type="coiled-coil region" evidence="1">
    <location>
        <begin position="160"/>
        <end position="194"/>
    </location>
</feature>
<feature type="region of interest" description="Disordered" evidence="2">
    <location>
        <begin position="207"/>
        <end position="235"/>
    </location>
</feature>
<accession>A0ABD0YMP8</accession>
<sequence length="235" mass="25379">MGESYYKSAIDGLDKKRGLRAAMPSLTRSRPSSVSDIDAVFADIGRSAAKAAAEEADDALADTLRRIRAARAAAVPTPQESFEAAFYNRREDVKRRFSEKMLDTVGINGVTEEDAVGSIIAKRRAARVIREAEEMGGLPVKWTALKKVADEEASAIEAAGAAAEARALRSRARLADLEQEMSDIEARGAARERRVAALRSLMSVDDSMMSSSSSSKMSSSMKKMSMTATTTRTAY</sequence>
<protein>
    <submittedName>
        <fullName evidence="3">Uncharacterized protein</fullName>
    </submittedName>
</protein>
<feature type="compositionally biased region" description="Low complexity" evidence="2">
    <location>
        <begin position="207"/>
        <end position="226"/>
    </location>
</feature>
<proteinExistence type="predicted"/>
<name>A0ABD0YMP8_9HEMI</name>
<evidence type="ECO:0000256" key="1">
    <source>
        <dbReference type="SAM" id="Coils"/>
    </source>
</evidence>
<keyword evidence="1" id="KW-0175">Coiled coil</keyword>
<gene>
    <name evidence="3" type="ORF">AAG570_004462</name>
</gene>
<reference evidence="3 4" key="1">
    <citation type="submission" date="2024-07" db="EMBL/GenBank/DDBJ databases">
        <title>Chromosome-level genome assembly of the water stick insect Ranatra chinensis (Heteroptera: Nepidae).</title>
        <authorList>
            <person name="Liu X."/>
        </authorList>
    </citation>
    <scope>NUCLEOTIDE SEQUENCE [LARGE SCALE GENOMIC DNA]</scope>
    <source>
        <strain evidence="3">Cailab_2021Rc</strain>
        <tissue evidence="3">Muscle</tissue>
    </source>
</reference>
<evidence type="ECO:0000313" key="3">
    <source>
        <dbReference type="EMBL" id="KAL1117134.1"/>
    </source>
</evidence>
<evidence type="ECO:0000256" key="2">
    <source>
        <dbReference type="SAM" id="MobiDB-lite"/>
    </source>
</evidence>
<keyword evidence="4" id="KW-1185">Reference proteome</keyword>
<dbReference type="AlphaFoldDB" id="A0ABD0YMP8"/>